<evidence type="ECO:0000313" key="3">
    <source>
        <dbReference type="EMBL" id="TFK97029.1"/>
    </source>
</evidence>
<sequence length="124" mass="13574">MAVPAFPLLVITLLLLPVYGVLHQDTSSVPLIEWDYIVVGGGTSGSVIANRLSEIARLNVLPIEAGPDTVDVDSISIPFLAADKLPQHAVQLELYDYIATWVQQPSDPIPERSWARRIERKSTG</sequence>
<feature type="signal peptide" evidence="2">
    <location>
        <begin position="1"/>
        <end position="23"/>
    </location>
</feature>
<dbReference type="GO" id="GO:0050660">
    <property type="term" value="F:flavin adenine dinucleotide binding"/>
    <property type="evidence" value="ECO:0007669"/>
    <property type="project" value="InterPro"/>
</dbReference>
<dbReference type="PANTHER" id="PTHR11552:SF147">
    <property type="entry name" value="CHOLINE DEHYDROGENASE, MITOCHONDRIAL"/>
    <property type="match status" value="1"/>
</dbReference>
<evidence type="ECO:0000313" key="4">
    <source>
        <dbReference type="Proteomes" id="UP000305067"/>
    </source>
</evidence>
<name>A0A5C3Q7K7_9AGAR</name>
<feature type="chain" id="PRO_5022801436" evidence="2">
    <location>
        <begin position="24"/>
        <end position="124"/>
    </location>
</feature>
<reference evidence="3 4" key="1">
    <citation type="journal article" date="2019" name="Nat. Ecol. Evol.">
        <title>Megaphylogeny resolves global patterns of mushroom evolution.</title>
        <authorList>
            <person name="Varga T."/>
            <person name="Krizsan K."/>
            <person name="Foldi C."/>
            <person name="Dima B."/>
            <person name="Sanchez-Garcia M."/>
            <person name="Sanchez-Ramirez S."/>
            <person name="Szollosi G.J."/>
            <person name="Szarkandi J.G."/>
            <person name="Papp V."/>
            <person name="Albert L."/>
            <person name="Andreopoulos W."/>
            <person name="Angelini C."/>
            <person name="Antonin V."/>
            <person name="Barry K.W."/>
            <person name="Bougher N.L."/>
            <person name="Buchanan P."/>
            <person name="Buyck B."/>
            <person name="Bense V."/>
            <person name="Catcheside P."/>
            <person name="Chovatia M."/>
            <person name="Cooper J."/>
            <person name="Damon W."/>
            <person name="Desjardin D."/>
            <person name="Finy P."/>
            <person name="Geml J."/>
            <person name="Haridas S."/>
            <person name="Hughes K."/>
            <person name="Justo A."/>
            <person name="Karasinski D."/>
            <person name="Kautmanova I."/>
            <person name="Kiss B."/>
            <person name="Kocsube S."/>
            <person name="Kotiranta H."/>
            <person name="LaButti K.M."/>
            <person name="Lechner B.E."/>
            <person name="Liimatainen K."/>
            <person name="Lipzen A."/>
            <person name="Lukacs Z."/>
            <person name="Mihaltcheva S."/>
            <person name="Morgado L.N."/>
            <person name="Niskanen T."/>
            <person name="Noordeloos M.E."/>
            <person name="Ohm R.A."/>
            <person name="Ortiz-Santana B."/>
            <person name="Ovrebo C."/>
            <person name="Racz N."/>
            <person name="Riley R."/>
            <person name="Savchenko A."/>
            <person name="Shiryaev A."/>
            <person name="Soop K."/>
            <person name="Spirin V."/>
            <person name="Szebenyi C."/>
            <person name="Tomsovsky M."/>
            <person name="Tulloss R.E."/>
            <person name="Uehling J."/>
            <person name="Grigoriev I.V."/>
            <person name="Vagvolgyi C."/>
            <person name="Papp T."/>
            <person name="Martin F.M."/>
            <person name="Miettinen O."/>
            <person name="Hibbett D.S."/>
            <person name="Nagy L.G."/>
        </authorList>
    </citation>
    <scope>NUCLEOTIDE SEQUENCE [LARGE SCALE GENOMIC DNA]</scope>
    <source>
        <strain evidence="3 4">CBS 309.79</strain>
    </source>
</reference>
<dbReference type="AlphaFoldDB" id="A0A5C3Q7K7"/>
<evidence type="ECO:0000256" key="2">
    <source>
        <dbReference type="SAM" id="SignalP"/>
    </source>
</evidence>
<dbReference type="EMBL" id="ML178851">
    <property type="protein sequence ID" value="TFK97029.1"/>
    <property type="molecule type" value="Genomic_DNA"/>
</dbReference>
<proteinExistence type="inferred from homology"/>
<dbReference type="SUPFAM" id="SSF51905">
    <property type="entry name" value="FAD/NAD(P)-binding domain"/>
    <property type="match status" value="1"/>
</dbReference>
<dbReference type="Gene3D" id="3.30.560.10">
    <property type="entry name" value="Glucose Oxidase, domain 3"/>
    <property type="match status" value="1"/>
</dbReference>
<comment type="similarity">
    <text evidence="1">Belongs to the GMC oxidoreductase family.</text>
</comment>
<accession>A0A5C3Q7K7</accession>
<dbReference type="STRING" id="1884261.A0A5C3Q7K7"/>
<gene>
    <name evidence="3" type="ORF">BDV98DRAFT_273450</name>
</gene>
<dbReference type="InterPro" id="IPR036188">
    <property type="entry name" value="FAD/NAD-bd_sf"/>
</dbReference>
<keyword evidence="2" id="KW-0732">Signal</keyword>
<dbReference type="PANTHER" id="PTHR11552">
    <property type="entry name" value="GLUCOSE-METHANOL-CHOLINE GMC OXIDOREDUCTASE"/>
    <property type="match status" value="1"/>
</dbReference>
<keyword evidence="4" id="KW-1185">Reference proteome</keyword>
<evidence type="ECO:0000256" key="1">
    <source>
        <dbReference type="ARBA" id="ARBA00010790"/>
    </source>
</evidence>
<dbReference type="GO" id="GO:0016491">
    <property type="term" value="F:oxidoreductase activity"/>
    <property type="evidence" value="ECO:0007669"/>
    <property type="project" value="TreeGrafter"/>
</dbReference>
<dbReference type="Proteomes" id="UP000305067">
    <property type="component" value="Unassembled WGS sequence"/>
</dbReference>
<protein>
    <submittedName>
        <fullName evidence="3">Uncharacterized protein</fullName>
    </submittedName>
</protein>
<dbReference type="Gene3D" id="3.50.50.60">
    <property type="entry name" value="FAD/NAD(P)-binding domain"/>
    <property type="match status" value="1"/>
</dbReference>
<organism evidence="3 4">
    <name type="scientific">Pterulicium gracile</name>
    <dbReference type="NCBI Taxonomy" id="1884261"/>
    <lineage>
        <taxon>Eukaryota</taxon>
        <taxon>Fungi</taxon>
        <taxon>Dikarya</taxon>
        <taxon>Basidiomycota</taxon>
        <taxon>Agaricomycotina</taxon>
        <taxon>Agaricomycetes</taxon>
        <taxon>Agaricomycetidae</taxon>
        <taxon>Agaricales</taxon>
        <taxon>Pleurotineae</taxon>
        <taxon>Pterulaceae</taxon>
        <taxon>Pterulicium</taxon>
    </lineage>
</organism>
<dbReference type="InterPro" id="IPR012132">
    <property type="entry name" value="GMC_OxRdtase"/>
</dbReference>